<name>A0ABQ1VBR2_9RHOB</name>
<evidence type="ECO:0000313" key="5">
    <source>
        <dbReference type="EMBL" id="GGF52436.1"/>
    </source>
</evidence>
<dbReference type="SUPFAM" id="SSF51316">
    <property type="entry name" value="Mss4-like"/>
    <property type="match status" value="1"/>
</dbReference>
<feature type="domain" description="CENP-V/GFA" evidence="4">
    <location>
        <begin position="2"/>
        <end position="95"/>
    </location>
</feature>
<evidence type="ECO:0000256" key="1">
    <source>
        <dbReference type="ARBA" id="ARBA00005495"/>
    </source>
</evidence>
<accession>A0ABQ1VBR2</accession>
<comment type="caution">
    <text evidence="5">The sequence shown here is derived from an EMBL/GenBank/DDBJ whole genome shotgun (WGS) entry which is preliminary data.</text>
</comment>
<keyword evidence="2" id="KW-0479">Metal-binding</keyword>
<dbReference type="Proteomes" id="UP000640509">
    <property type="component" value="Unassembled WGS sequence"/>
</dbReference>
<organism evidence="5 6">
    <name type="scientific">Paracoccus acridae</name>
    <dbReference type="NCBI Taxonomy" id="1795310"/>
    <lineage>
        <taxon>Bacteria</taxon>
        <taxon>Pseudomonadati</taxon>
        <taxon>Pseudomonadota</taxon>
        <taxon>Alphaproteobacteria</taxon>
        <taxon>Rhodobacterales</taxon>
        <taxon>Paracoccaceae</taxon>
        <taxon>Paracoccus</taxon>
    </lineage>
</organism>
<reference evidence="6" key="1">
    <citation type="journal article" date="2019" name="Int. J. Syst. Evol. Microbiol.">
        <title>The Global Catalogue of Microorganisms (GCM) 10K type strain sequencing project: providing services to taxonomists for standard genome sequencing and annotation.</title>
        <authorList>
            <consortium name="The Broad Institute Genomics Platform"/>
            <consortium name="The Broad Institute Genome Sequencing Center for Infectious Disease"/>
            <person name="Wu L."/>
            <person name="Ma J."/>
        </authorList>
    </citation>
    <scope>NUCLEOTIDE SEQUENCE [LARGE SCALE GENOMIC DNA]</scope>
    <source>
        <strain evidence="6">CGMCC 1.15419</strain>
    </source>
</reference>
<keyword evidence="3" id="KW-0862">Zinc</keyword>
<gene>
    <name evidence="5" type="ORF">GCM10011402_00470</name>
</gene>
<comment type="similarity">
    <text evidence="1">Belongs to the Gfa family.</text>
</comment>
<dbReference type="InterPro" id="IPR011057">
    <property type="entry name" value="Mss4-like_sf"/>
</dbReference>
<dbReference type="Gene3D" id="3.90.1590.10">
    <property type="entry name" value="glutathione-dependent formaldehyde- activating enzyme (gfa)"/>
    <property type="match status" value="1"/>
</dbReference>
<dbReference type="InterPro" id="IPR006913">
    <property type="entry name" value="CENP-V/GFA"/>
</dbReference>
<dbReference type="EMBL" id="BMIV01000001">
    <property type="protein sequence ID" value="GGF52436.1"/>
    <property type="molecule type" value="Genomic_DNA"/>
</dbReference>
<keyword evidence="6" id="KW-1185">Reference proteome</keyword>
<sequence>MSGPPLLTMVCHCRGCQQMTASAFSLSSLYAQDAVSIEGETILGGLRGELRHHCCAFCLSWTHTRADFLGPLVNIRSTMLEGGSDQPPFIECWLEEKLPWVSVGATHGFARFPPIEGFAALMADFAARRP</sequence>
<evidence type="ECO:0000256" key="3">
    <source>
        <dbReference type="ARBA" id="ARBA00022833"/>
    </source>
</evidence>
<protein>
    <submittedName>
        <fullName evidence="5">Aldehyde-activating protein</fullName>
    </submittedName>
</protein>
<evidence type="ECO:0000313" key="6">
    <source>
        <dbReference type="Proteomes" id="UP000640509"/>
    </source>
</evidence>
<evidence type="ECO:0000259" key="4">
    <source>
        <dbReference type="Pfam" id="PF04828"/>
    </source>
</evidence>
<dbReference type="Pfam" id="PF04828">
    <property type="entry name" value="GFA"/>
    <property type="match status" value="1"/>
</dbReference>
<evidence type="ECO:0000256" key="2">
    <source>
        <dbReference type="ARBA" id="ARBA00022723"/>
    </source>
</evidence>
<proteinExistence type="inferred from homology"/>